<evidence type="ECO:0000256" key="3">
    <source>
        <dbReference type="ARBA" id="ARBA00022694"/>
    </source>
</evidence>
<organism evidence="11 12">
    <name type="scientific">Sorghum bicolor</name>
    <name type="common">Sorghum</name>
    <name type="synonym">Sorghum vulgare</name>
    <dbReference type="NCBI Taxonomy" id="4558"/>
    <lineage>
        <taxon>Eukaryota</taxon>
        <taxon>Viridiplantae</taxon>
        <taxon>Streptophyta</taxon>
        <taxon>Embryophyta</taxon>
        <taxon>Tracheophyta</taxon>
        <taxon>Spermatophyta</taxon>
        <taxon>Magnoliopsida</taxon>
        <taxon>Liliopsida</taxon>
        <taxon>Poales</taxon>
        <taxon>Poaceae</taxon>
        <taxon>PACMAD clade</taxon>
        <taxon>Panicoideae</taxon>
        <taxon>Andropogonodae</taxon>
        <taxon>Andropogoneae</taxon>
        <taxon>Sorghinae</taxon>
        <taxon>Sorghum</taxon>
    </lineage>
</organism>
<protein>
    <recommendedName>
        <fullName evidence="2">tRNA pseudouridine(55) synthase</fullName>
        <ecNumber evidence="2">5.4.99.25</ecNumber>
    </recommendedName>
    <alternativeName>
        <fullName evidence="7">tRNA pseudouridine 55 synthase</fullName>
    </alternativeName>
    <alternativeName>
        <fullName evidence="5">tRNA pseudouridylate synthase</fullName>
    </alternativeName>
    <alternativeName>
        <fullName evidence="6">tRNA-uridine isomerase</fullName>
    </alternativeName>
</protein>
<dbReference type="STRING" id="4558.A0A1B6PMK9"/>
<dbReference type="GO" id="GO:0031119">
    <property type="term" value="P:tRNA pseudouridine synthesis"/>
    <property type="evidence" value="ECO:0000318"/>
    <property type="project" value="GO_Central"/>
</dbReference>
<dbReference type="FunFam" id="3.30.70.2510:FF:000001">
    <property type="entry name" value="tRNA pseudouridine synthase Pus10"/>
    <property type="match status" value="1"/>
</dbReference>
<dbReference type="eggNOG" id="KOG2364">
    <property type="taxonomic scope" value="Eukaryota"/>
</dbReference>
<dbReference type="Gramene" id="KXG26896">
    <property type="protein sequence ID" value="KXG26896"/>
    <property type="gene ID" value="SORBI_3006G178100"/>
</dbReference>
<dbReference type="InterPro" id="IPR048742">
    <property type="entry name" value="Pus10_N_euk"/>
</dbReference>
<dbReference type="NCBIfam" id="TIGR01213">
    <property type="entry name" value="pseudo_Pus10arc"/>
    <property type="match status" value="1"/>
</dbReference>
<evidence type="ECO:0000256" key="8">
    <source>
        <dbReference type="SAM" id="MobiDB-lite"/>
    </source>
</evidence>
<dbReference type="GO" id="GO:0160148">
    <property type="term" value="F:tRNA pseudouridine(55) synthase activity"/>
    <property type="evidence" value="ECO:0007669"/>
    <property type="project" value="UniProtKB-EC"/>
</dbReference>
<dbReference type="Pfam" id="PF21237">
    <property type="entry name" value="Pus10_N_euk"/>
    <property type="match status" value="1"/>
</dbReference>
<dbReference type="Pfam" id="PF21238">
    <property type="entry name" value="Pus10_C"/>
    <property type="match status" value="1"/>
</dbReference>
<proteinExistence type="inferred from homology"/>
<evidence type="ECO:0000259" key="10">
    <source>
        <dbReference type="Pfam" id="PF21238"/>
    </source>
</evidence>
<dbReference type="AlphaFoldDB" id="A0A1B6PMK9"/>
<evidence type="ECO:0000256" key="5">
    <source>
        <dbReference type="ARBA" id="ARBA00075270"/>
    </source>
</evidence>
<dbReference type="OrthoDB" id="271937at2759"/>
<evidence type="ECO:0000256" key="6">
    <source>
        <dbReference type="ARBA" id="ARBA00079393"/>
    </source>
</evidence>
<comment type="similarity">
    <text evidence="1">Belongs to the pseudouridine synthase Pus10 family.</text>
</comment>
<evidence type="ECO:0000313" key="12">
    <source>
        <dbReference type="Proteomes" id="UP000000768"/>
    </source>
</evidence>
<dbReference type="PANTHER" id="PTHR21568:SF0">
    <property type="entry name" value="TRNA PSEUDOURIDINE SYNTHASE PUS10"/>
    <property type="match status" value="1"/>
</dbReference>
<sequence length="543" mass="61292">MAEASASAEAEARSILERAAESSFPPLHAVHHLLSVGVCVRCILRLLGAYSSACSYASLTASVLHSFLEEHDDSMKGDSCPCLSMNDAYCSVCLGVLLPAFHRDEGLETPNGISHIDNISSMISQVVQREGYQVDEFSLEISLPPVIAANERAIRLYMKQKYVNENWFKDKMFPQQTISVKEALRLLIAPSLEKLTNAKHGNNSFRIRLAYTHGDASQKLHSLLPNEHSRKRKTDSRNGGDTSNEAHKRNSADGNNKQSSESDSFIYKTLEGIQDQEFCNVFQLPPEKVFKPCHLVISCLRSPIFLGGRYLKLSRNVSQSCWIIDDERMGEASVEEIVGENVRAICRGDSCKFHAAGREDIDVRMLGSGRPFLVEVLNVRSIPSETEVQQIEERINNSEKKYVRIRNLKLVGNEIWTMMREGEAEKQKQYTALIWTSRDLTEDDLHNISITKDMEIVQKTPIRVLHRRSPLERKRIIHWMEIEKVAGSSTYYLLHLCTQAGTYIKEFVHGDLGRTHPSIGAILGCRAEILQLDVTDVKMDFLQ</sequence>
<feature type="domain" description="Pus10 N-terminal eukaryotes" evidence="9">
    <location>
        <begin position="118"/>
        <end position="294"/>
    </location>
</feature>
<dbReference type="GO" id="GO:0009982">
    <property type="term" value="F:pseudouridine synthase activity"/>
    <property type="evidence" value="ECO:0000318"/>
    <property type="project" value="GO_Central"/>
</dbReference>
<accession>A0A1B6PMK9</accession>
<dbReference type="EMBL" id="CM000765">
    <property type="protein sequence ID" value="KXG26896.1"/>
    <property type="molecule type" value="Genomic_DNA"/>
</dbReference>
<dbReference type="Proteomes" id="UP000000768">
    <property type="component" value="Chromosome 6"/>
</dbReference>
<keyword evidence="3" id="KW-0819">tRNA processing</keyword>
<feature type="domain" description="Pus10-like C-terminal" evidence="10">
    <location>
        <begin position="305"/>
        <end position="537"/>
    </location>
</feature>
<feature type="region of interest" description="Disordered" evidence="8">
    <location>
        <begin position="221"/>
        <end position="260"/>
    </location>
</feature>
<evidence type="ECO:0000256" key="7">
    <source>
        <dbReference type="ARBA" id="ARBA00083669"/>
    </source>
</evidence>
<evidence type="ECO:0000256" key="4">
    <source>
        <dbReference type="ARBA" id="ARBA00023235"/>
    </source>
</evidence>
<dbReference type="FunCoup" id="A0A1B6PMK9">
    <property type="interactions" value="1735"/>
</dbReference>
<reference evidence="11 12" key="1">
    <citation type="journal article" date="2009" name="Nature">
        <title>The Sorghum bicolor genome and the diversification of grasses.</title>
        <authorList>
            <person name="Paterson A.H."/>
            <person name="Bowers J.E."/>
            <person name="Bruggmann R."/>
            <person name="Dubchak I."/>
            <person name="Grimwood J."/>
            <person name="Gundlach H."/>
            <person name="Haberer G."/>
            <person name="Hellsten U."/>
            <person name="Mitros T."/>
            <person name="Poliakov A."/>
            <person name="Schmutz J."/>
            <person name="Spannagl M."/>
            <person name="Tang H."/>
            <person name="Wang X."/>
            <person name="Wicker T."/>
            <person name="Bharti A.K."/>
            <person name="Chapman J."/>
            <person name="Feltus F.A."/>
            <person name="Gowik U."/>
            <person name="Grigoriev I.V."/>
            <person name="Lyons E."/>
            <person name="Maher C.A."/>
            <person name="Martis M."/>
            <person name="Narechania A."/>
            <person name="Otillar R.P."/>
            <person name="Penning B.W."/>
            <person name="Salamov A.A."/>
            <person name="Wang Y."/>
            <person name="Zhang L."/>
            <person name="Carpita N.C."/>
            <person name="Freeling M."/>
            <person name="Gingle A.R."/>
            <person name="Hash C.T."/>
            <person name="Keller B."/>
            <person name="Klein P."/>
            <person name="Kresovich S."/>
            <person name="McCann M.C."/>
            <person name="Ming R."/>
            <person name="Peterson D.G."/>
            <person name="Mehboob-ur-Rahman"/>
            <person name="Ware D."/>
            <person name="Westhoff P."/>
            <person name="Mayer K.F."/>
            <person name="Messing J."/>
            <person name="Rokhsar D.S."/>
        </authorList>
    </citation>
    <scope>NUCLEOTIDE SEQUENCE [LARGE SCALE GENOMIC DNA]</scope>
    <source>
        <strain evidence="12">cv. BTx623</strain>
    </source>
</reference>
<name>A0A1B6PMK9_SORBI</name>
<dbReference type="OMA" id="LVISCQR"/>
<dbReference type="Gene3D" id="3.30.70.3190">
    <property type="match status" value="1"/>
</dbReference>
<dbReference type="InParanoid" id="A0A1B6PMK9"/>
<dbReference type="Gene3D" id="3.30.70.2510">
    <property type="match status" value="1"/>
</dbReference>
<keyword evidence="4" id="KW-0413">Isomerase</keyword>
<reference evidence="12" key="2">
    <citation type="journal article" date="2018" name="Plant J.">
        <title>The Sorghum bicolor reference genome: improved assembly, gene annotations, a transcriptome atlas, and signatures of genome organization.</title>
        <authorList>
            <person name="McCormick R.F."/>
            <person name="Truong S.K."/>
            <person name="Sreedasyam A."/>
            <person name="Jenkins J."/>
            <person name="Shu S."/>
            <person name="Sims D."/>
            <person name="Kennedy M."/>
            <person name="Amirebrahimi M."/>
            <person name="Weers B.D."/>
            <person name="McKinley B."/>
            <person name="Mattison A."/>
            <person name="Morishige D.T."/>
            <person name="Grimwood J."/>
            <person name="Schmutz J."/>
            <person name="Mullet J.E."/>
        </authorList>
    </citation>
    <scope>NUCLEOTIDE SEQUENCE [LARGE SCALE GENOMIC DNA]</scope>
    <source>
        <strain evidence="12">cv. BTx623</strain>
    </source>
</reference>
<dbReference type="GO" id="GO:0009507">
    <property type="term" value="C:chloroplast"/>
    <property type="evidence" value="ECO:0007669"/>
    <property type="project" value="EnsemblPlants"/>
</dbReference>
<dbReference type="FunFam" id="3.30.70.3190:FF:000001">
    <property type="entry name" value="tRNA pseudouridine synthase Pus10"/>
    <property type="match status" value="1"/>
</dbReference>
<gene>
    <name evidence="11" type="ORF">SORBI_3006G178100</name>
</gene>
<evidence type="ECO:0000256" key="2">
    <source>
        <dbReference type="ARBA" id="ARBA00012787"/>
    </source>
</evidence>
<dbReference type="SUPFAM" id="SSF55120">
    <property type="entry name" value="Pseudouridine synthase"/>
    <property type="match status" value="1"/>
</dbReference>
<keyword evidence="12" id="KW-1185">Reference proteome</keyword>
<evidence type="ECO:0000256" key="1">
    <source>
        <dbReference type="ARBA" id="ARBA00009652"/>
    </source>
</evidence>
<dbReference type="InterPro" id="IPR020103">
    <property type="entry name" value="PsdUridine_synth_cat_dom_sf"/>
</dbReference>
<dbReference type="GO" id="GO:0003723">
    <property type="term" value="F:RNA binding"/>
    <property type="evidence" value="ECO:0007669"/>
    <property type="project" value="InterPro"/>
</dbReference>
<dbReference type="InterPro" id="IPR039894">
    <property type="entry name" value="Pus10-like"/>
</dbReference>
<evidence type="ECO:0000313" key="11">
    <source>
        <dbReference type="EMBL" id="KXG26896.1"/>
    </source>
</evidence>
<evidence type="ECO:0000259" key="9">
    <source>
        <dbReference type="Pfam" id="PF21237"/>
    </source>
</evidence>
<dbReference type="InterPro" id="IPR048741">
    <property type="entry name" value="Pus10-like_C"/>
</dbReference>
<dbReference type="PANTHER" id="PTHR21568">
    <property type="entry name" value="TRNA PSEUDOURIDINE SYNTHASE PUS10"/>
    <property type="match status" value="1"/>
</dbReference>
<dbReference type="EC" id="5.4.99.25" evidence="2"/>